<dbReference type="SFLD" id="SFLDG00358">
    <property type="entry name" value="Main_(cytGST)"/>
    <property type="match status" value="1"/>
</dbReference>
<dbReference type="RefSeq" id="WP_211958602.1">
    <property type="nucleotide sequence ID" value="NZ_CAJPVI010000100.1"/>
</dbReference>
<dbReference type="InterPro" id="IPR040079">
    <property type="entry name" value="Glutathione_S-Trfase"/>
</dbReference>
<organism evidence="3 4">
    <name type="scientific">Cupriavidus numazuensis</name>
    <dbReference type="NCBI Taxonomy" id="221992"/>
    <lineage>
        <taxon>Bacteria</taxon>
        <taxon>Pseudomonadati</taxon>
        <taxon>Pseudomonadota</taxon>
        <taxon>Betaproteobacteria</taxon>
        <taxon>Burkholderiales</taxon>
        <taxon>Burkholderiaceae</taxon>
        <taxon>Cupriavidus</taxon>
    </lineage>
</organism>
<dbReference type="EMBL" id="CAJPVI010000100">
    <property type="protein sequence ID" value="CAG2160961.1"/>
    <property type="molecule type" value="Genomic_DNA"/>
</dbReference>
<dbReference type="PROSITE" id="PS50405">
    <property type="entry name" value="GST_CTER"/>
    <property type="match status" value="1"/>
</dbReference>
<dbReference type="Proteomes" id="UP000672657">
    <property type="component" value="Unassembled WGS sequence"/>
</dbReference>
<evidence type="ECO:0000259" key="1">
    <source>
        <dbReference type="PROSITE" id="PS50404"/>
    </source>
</evidence>
<dbReference type="InterPro" id="IPR036282">
    <property type="entry name" value="Glutathione-S-Trfase_C_sf"/>
</dbReference>
<dbReference type="CDD" id="cd03046">
    <property type="entry name" value="GST_N_GTT1_like"/>
    <property type="match status" value="1"/>
</dbReference>
<dbReference type="InterPro" id="IPR036249">
    <property type="entry name" value="Thioredoxin-like_sf"/>
</dbReference>
<dbReference type="PANTHER" id="PTHR44051">
    <property type="entry name" value="GLUTATHIONE S-TRANSFERASE-RELATED"/>
    <property type="match status" value="1"/>
</dbReference>
<dbReference type="Gene3D" id="1.20.1050.10">
    <property type="match status" value="1"/>
</dbReference>
<evidence type="ECO:0000313" key="3">
    <source>
        <dbReference type="EMBL" id="CAG2160961.1"/>
    </source>
</evidence>
<protein>
    <recommendedName>
        <fullName evidence="5">Glutathione S-transferase</fullName>
    </recommendedName>
</protein>
<accession>A0ABM8TW34</accession>
<dbReference type="PROSITE" id="PS50404">
    <property type="entry name" value="GST_NTER"/>
    <property type="match status" value="1"/>
</dbReference>
<evidence type="ECO:0000259" key="2">
    <source>
        <dbReference type="PROSITE" id="PS50405"/>
    </source>
</evidence>
<keyword evidence="4" id="KW-1185">Reference proteome</keyword>
<gene>
    <name evidence="3" type="ORF">LMG26411_07891</name>
</gene>
<comment type="caution">
    <text evidence="3">The sequence shown here is derived from an EMBL/GenBank/DDBJ whole genome shotgun (WGS) entry which is preliminary data.</text>
</comment>
<dbReference type="PANTHER" id="PTHR44051:SF8">
    <property type="entry name" value="GLUTATHIONE S-TRANSFERASE GSTA"/>
    <property type="match status" value="1"/>
</dbReference>
<dbReference type="SUPFAM" id="SSF52833">
    <property type="entry name" value="Thioredoxin-like"/>
    <property type="match status" value="1"/>
</dbReference>
<sequence>MGDLTLWGVGTTRTMRPHWAMHELGLNYTTMPISPRSGETQTKEFTALNARQKVPLLQDNDFVMGESAAIVSYLSGAYSTSETSLIPTSSVDYAQWLEWCFFLVTELDSASLYVIRRHSDLKHIYGDAPEVVLQAAAYFTKQLLHVESALADGRNYLLGDFFSSADIILTTCLTWAIFYNICLPRQFHAYLRRIAERPGYKRGYAANFSQPSDPSTAVFRVGHWEDLLALE</sequence>
<dbReference type="SUPFAM" id="SSF47616">
    <property type="entry name" value="GST C-terminal domain-like"/>
    <property type="match status" value="1"/>
</dbReference>
<dbReference type="Pfam" id="PF02798">
    <property type="entry name" value="GST_N"/>
    <property type="match status" value="1"/>
</dbReference>
<dbReference type="InterPro" id="IPR010987">
    <property type="entry name" value="Glutathione-S-Trfase_C-like"/>
</dbReference>
<evidence type="ECO:0008006" key="5">
    <source>
        <dbReference type="Google" id="ProtNLM"/>
    </source>
</evidence>
<reference evidence="3 4" key="1">
    <citation type="submission" date="2021-03" db="EMBL/GenBank/DDBJ databases">
        <authorList>
            <person name="Peeters C."/>
        </authorList>
    </citation>
    <scope>NUCLEOTIDE SEQUENCE [LARGE SCALE GENOMIC DNA]</scope>
    <source>
        <strain evidence="3 4">LMG 26411</strain>
    </source>
</reference>
<evidence type="ECO:0000313" key="4">
    <source>
        <dbReference type="Proteomes" id="UP000672657"/>
    </source>
</evidence>
<dbReference type="InterPro" id="IPR004045">
    <property type="entry name" value="Glutathione_S-Trfase_N"/>
</dbReference>
<dbReference type="Gene3D" id="3.40.30.10">
    <property type="entry name" value="Glutaredoxin"/>
    <property type="match status" value="1"/>
</dbReference>
<proteinExistence type="predicted"/>
<feature type="domain" description="GST C-terminal" evidence="2">
    <location>
        <begin position="89"/>
        <end position="215"/>
    </location>
</feature>
<name>A0ABM8TW34_9BURK</name>
<dbReference type="SFLD" id="SFLDS00019">
    <property type="entry name" value="Glutathione_Transferase_(cytos"/>
    <property type="match status" value="1"/>
</dbReference>
<feature type="domain" description="GST N-terminal" evidence="1">
    <location>
        <begin position="1"/>
        <end position="82"/>
    </location>
</feature>